<feature type="region of interest" description="Disordered" evidence="1">
    <location>
        <begin position="280"/>
        <end position="356"/>
    </location>
</feature>
<keyword evidence="2" id="KW-0472">Membrane</keyword>
<dbReference type="eggNOG" id="KOG1032">
    <property type="taxonomic scope" value="Eukaryota"/>
</dbReference>
<feature type="compositionally biased region" description="Low complexity" evidence="1">
    <location>
        <begin position="289"/>
        <end position="315"/>
    </location>
</feature>
<dbReference type="AlphaFoldDB" id="B4KG83"/>
<keyword evidence="4" id="KW-1185">Reference proteome</keyword>
<keyword evidence="2" id="KW-0812">Transmembrane</keyword>
<evidence type="ECO:0000313" key="4">
    <source>
        <dbReference type="Proteomes" id="UP000009192"/>
    </source>
</evidence>
<feature type="region of interest" description="Disordered" evidence="1">
    <location>
        <begin position="115"/>
        <end position="146"/>
    </location>
</feature>
<protein>
    <submittedName>
        <fullName evidence="3">Uncharacterized protein</fullName>
    </submittedName>
</protein>
<evidence type="ECO:0000256" key="1">
    <source>
        <dbReference type="SAM" id="MobiDB-lite"/>
    </source>
</evidence>
<dbReference type="InParanoid" id="B4KG83"/>
<organism evidence="3 4">
    <name type="scientific">Drosophila mojavensis</name>
    <name type="common">Fruit fly</name>
    <dbReference type="NCBI Taxonomy" id="7230"/>
    <lineage>
        <taxon>Eukaryota</taxon>
        <taxon>Metazoa</taxon>
        <taxon>Ecdysozoa</taxon>
        <taxon>Arthropoda</taxon>
        <taxon>Hexapoda</taxon>
        <taxon>Insecta</taxon>
        <taxon>Pterygota</taxon>
        <taxon>Neoptera</taxon>
        <taxon>Endopterygota</taxon>
        <taxon>Diptera</taxon>
        <taxon>Brachycera</taxon>
        <taxon>Muscomorpha</taxon>
        <taxon>Ephydroidea</taxon>
        <taxon>Drosophilidae</taxon>
        <taxon>Drosophila</taxon>
    </lineage>
</organism>
<dbReference type="EMBL" id="CH933807">
    <property type="protein sequence ID" value="EDW11070.2"/>
    <property type="molecule type" value="Genomic_DNA"/>
</dbReference>
<accession>B4KG83</accession>
<sequence>MHFVTQQRQQQQQQHKQTQQQKSTTTTNRFVSLCKSSSQGALPKSLATAQSPLRQSSQQQQQQPRHKRAASLTLHSMTKDIDINTTTTTTTAAIATIAATTTTTTAAQQSQQSQQQQQQQQVEAEQDDKYIQSSNQAERRDSIGDDITSATTTTTATAATNSFNGSQLSSKLLTIQEAAGTLERSSSITLATALSSAQATSAPVAAVICQETQLNSSSSTNNSNSNNTNNSHNTSNNSHQNVEPPSPQAANTPCISISQAESKEQQQQQQQQQLLLSQSLDSNGQQAGSCTDSPSSRKSSTSSKGKSAKLSTSSSGRDEDAQSKVSESNSTEGVLLRGDPTSNDKPNKGTSRLSERAKKKSWYNVIYPNYKSRAEDFKKLFKDVPNDERLIVETPVDTCPQLSLINDYPSFCCLGTSTQSRGVTEESNSGGASQSCLPDSMDNWDSQLQTGAAGGLAHGAAGGSGGASGGKQQQLTAQQLLQQQQQQQLLASGLQVGRDRFRHPGLSLFLILLMCLLLALNVILLLKLWKLEEHIDLDLSRRARMPTLAALKELPSSNQDWLELMRQQELSHESELRKWHQVLQTAIELLKKTEKTLAEVMIP</sequence>
<dbReference type="FunCoup" id="B4KG83">
    <property type="interactions" value="506"/>
</dbReference>
<evidence type="ECO:0000313" key="3">
    <source>
        <dbReference type="EMBL" id="EDW11070.2"/>
    </source>
</evidence>
<feature type="compositionally biased region" description="Low complexity" evidence="1">
    <location>
        <begin position="215"/>
        <end position="239"/>
    </location>
</feature>
<dbReference type="HOGENOM" id="CLU_858596_0_0_1"/>
<proteinExistence type="predicted"/>
<name>B4KG83_DROMO</name>
<feature type="compositionally biased region" description="Polar residues" evidence="1">
    <location>
        <begin position="323"/>
        <end position="332"/>
    </location>
</feature>
<feature type="region of interest" description="Disordered" evidence="1">
    <location>
        <begin position="215"/>
        <end position="252"/>
    </location>
</feature>
<keyword evidence="2" id="KW-1133">Transmembrane helix</keyword>
<dbReference type="OrthoDB" id="2162691at2759"/>
<feature type="compositionally biased region" description="Polar residues" evidence="1">
    <location>
        <begin position="28"/>
        <end position="40"/>
    </location>
</feature>
<dbReference type="KEGG" id="dmo:Dmoj_GI15897"/>
<dbReference type="Proteomes" id="UP000009192">
    <property type="component" value="Unassembled WGS sequence"/>
</dbReference>
<evidence type="ECO:0000256" key="2">
    <source>
        <dbReference type="SAM" id="Phobius"/>
    </source>
</evidence>
<feature type="region of interest" description="Disordered" evidence="1">
    <location>
        <begin position="1"/>
        <end position="75"/>
    </location>
</feature>
<feature type="compositionally biased region" description="Low complexity" evidence="1">
    <location>
        <begin position="1"/>
        <end position="27"/>
    </location>
</feature>
<reference evidence="3 4" key="1">
    <citation type="journal article" date="2007" name="Nature">
        <title>Evolution of genes and genomes on the Drosophila phylogeny.</title>
        <authorList>
            <consortium name="Drosophila 12 Genomes Consortium"/>
            <person name="Clark A.G."/>
            <person name="Eisen M.B."/>
            <person name="Smith D.R."/>
            <person name="Bergman C.M."/>
            <person name="Oliver B."/>
            <person name="Markow T.A."/>
            <person name="Kaufman T.C."/>
            <person name="Kellis M."/>
            <person name="Gelbart W."/>
            <person name="Iyer V.N."/>
            <person name="Pollard D.A."/>
            <person name="Sackton T.B."/>
            <person name="Larracuente A.M."/>
            <person name="Singh N.D."/>
            <person name="Abad J.P."/>
            <person name="Abt D.N."/>
            <person name="Adryan B."/>
            <person name="Aguade M."/>
            <person name="Akashi H."/>
            <person name="Anderson W.W."/>
            <person name="Aquadro C.F."/>
            <person name="Ardell D.H."/>
            <person name="Arguello R."/>
            <person name="Artieri C.G."/>
            <person name="Barbash D.A."/>
            <person name="Barker D."/>
            <person name="Barsanti P."/>
            <person name="Batterham P."/>
            <person name="Batzoglou S."/>
            <person name="Begun D."/>
            <person name="Bhutkar A."/>
            <person name="Blanco E."/>
            <person name="Bosak S.A."/>
            <person name="Bradley R.K."/>
            <person name="Brand A.D."/>
            <person name="Brent M.R."/>
            <person name="Brooks A.N."/>
            <person name="Brown R.H."/>
            <person name="Butlin R.K."/>
            <person name="Caggese C."/>
            <person name="Calvi B.R."/>
            <person name="Bernardo de Carvalho A."/>
            <person name="Caspi A."/>
            <person name="Castrezana S."/>
            <person name="Celniker S.E."/>
            <person name="Chang J.L."/>
            <person name="Chapple C."/>
            <person name="Chatterji S."/>
            <person name="Chinwalla A."/>
            <person name="Civetta A."/>
            <person name="Clifton S.W."/>
            <person name="Comeron J.M."/>
            <person name="Costello J.C."/>
            <person name="Coyne J.A."/>
            <person name="Daub J."/>
            <person name="David R.G."/>
            <person name="Delcher A.L."/>
            <person name="Delehaunty K."/>
            <person name="Do C.B."/>
            <person name="Ebling H."/>
            <person name="Edwards K."/>
            <person name="Eickbush T."/>
            <person name="Evans J.D."/>
            <person name="Filipski A."/>
            <person name="Findeiss S."/>
            <person name="Freyhult E."/>
            <person name="Fulton L."/>
            <person name="Fulton R."/>
            <person name="Garcia A.C."/>
            <person name="Gardiner A."/>
            <person name="Garfield D.A."/>
            <person name="Garvin B.E."/>
            <person name="Gibson G."/>
            <person name="Gilbert D."/>
            <person name="Gnerre S."/>
            <person name="Godfrey J."/>
            <person name="Good R."/>
            <person name="Gotea V."/>
            <person name="Gravely B."/>
            <person name="Greenberg A.J."/>
            <person name="Griffiths-Jones S."/>
            <person name="Gross S."/>
            <person name="Guigo R."/>
            <person name="Gustafson E.A."/>
            <person name="Haerty W."/>
            <person name="Hahn M.W."/>
            <person name="Halligan D.L."/>
            <person name="Halpern A.L."/>
            <person name="Halter G.M."/>
            <person name="Han M.V."/>
            <person name="Heger A."/>
            <person name="Hillier L."/>
            <person name="Hinrichs A.S."/>
            <person name="Holmes I."/>
            <person name="Hoskins R.A."/>
            <person name="Hubisz M.J."/>
            <person name="Hultmark D."/>
            <person name="Huntley M.A."/>
            <person name="Jaffe D.B."/>
            <person name="Jagadeeshan S."/>
            <person name="Jeck W.R."/>
            <person name="Johnson J."/>
            <person name="Jones C.D."/>
            <person name="Jordan W.C."/>
            <person name="Karpen G.H."/>
            <person name="Kataoka E."/>
            <person name="Keightley P.D."/>
            <person name="Kheradpour P."/>
            <person name="Kirkness E.F."/>
            <person name="Koerich L.B."/>
            <person name="Kristiansen K."/>
            <person name="Kudrna D."/>
            <person name="Kulathinal R.J."/>
            <person name="Kumar S."/>
            <person name="Kwok R."/>
            <person name="Lander E."/>
            <person name="Langley C.H."/>
            <person name="Lapoint R."/>
            <person name="Lazzaro B.P."/>
            <person name="Lee S.J."/>
            <person name="Levesque L."/>
            <person name="Li R."/>
            <person name="Lin C.F."/>
            <person name="Lin M.F."/>
            <person name="Lindblad-Toh K."/>
            <person name="Llopart A."/>
            <person name="Long M."/>
            <person name="Low L."/>
            <person name="Lozovsky E."/>
            <person name="Lu J."/>
            <person name="Luo M."/>
            <person name="Machado C.A."/>
            <person name="Makalowski W."/>
            <person name="Marzo M."/>
            <person name="Matsuda M."/>
            <person name="Matzkin L."/>
            <person name="McAllister B."/>
            <person name="McBride C.S."/>
            <person name="McKernan B."/>
            <person name="McKernan K."/>
            <person name="Mendez-Lago M."/>
            <person name="Minx P."/>
            <person name="Mollenhauer M.U."/>
            <person name="Montooth K."/>
            <person name="Mount S.M."/>
            <person name="Mu X."/>
            <person name="Myers E."/>
            <person name="Negre B."/>
            <person name="Newfeld S."/>
            <person name="Nielsen R."/>
            <person name="Noor M.A."/>
            <person name="O'Grady P."/>
            <person name="Pachter L."/>
            <person name="Papaceit M."/>
            <person name="Parisi M.J."/>
            <person name="Parisi M."/>
            <person name="Parts L."/>
            <person name="Pedersen J.S."/>
            <person name="Pesole G."/>
            <person name="Phillippy A.M."/>
            <person name="Ponting C.P."/>
            <person name="Pop M."/>
            <person name="Porcelli D."/>
            <person name="Powell J.R."/>
            <person name="Prohaska S."/>
            <person name="Pruitt K."/>
            <person name="Puig M."/>
            <person name="Quesneville H."/>
            <person name="Ram K.R."/>
            <person name="Rand D."/>
            <person name="Rasmussen M.D."/>
            <person name="Reed L.K."/>
            <person name="Reenan R."/>
            <person name="Reily A."/>
            <person name="Remington K.A."/>
            <person name="Rieger T.T."/>
            <person name="Ritchie M.G."/>
            <person name="Robin C."/>
            <person name="Rogers Y.H."/>
            <person name="Rohde C."/>
            <person name="Rozas J."/>
            <person name="Rubenfield M.J."/>
            <person name="Ruiz A."/>
            <person name="Russo S."/>
            <person name="Salzberg S.L."/>
            <person name="Sanchez-Gracia A."/>
            <person name="Saranga D.J."/>
            <person name="Sato H."/>
            <person name="Schaeffer S.W."/>
            <person name="Schatz M.C."/>
            <person name="Schlenke T."/>
            <person name="Schwartz R."/>
            <person name="Segarra C."/>
            <person name="Singh R.S."/>
            <person name="Sirot L."/>
            <person name="Sirota M."/>
            <person name="Sisneros N.B."/>
            <person name="Smith C.D."/>
            <person name="Smith T.F."/>
            <person name="Spieth J."/>
            <person name="Stage D.E."/>
            <person name="Stark A."/>
            <person name="Stephan W."/>
            <person name="Strausberg R.L."/>
            <person name="Strempel S."/>
            <person name="Sturgill D."/>
            <person name="Sutton G."/>
            <person name="Sutton G.G."/>
            <person name="Tao W."/>
            <person name="Teichmann S."/>
            <person name="Tobari Y.N."/>
            <person name="Tomimura Y."/>
            <person name="Tsolas J.M."/>
            <person name="Valente V.L."/>
            <person name="Venter E."/>
            <person name="Venter J.C."/>
            <person name="Vicario S."/>
            <person name="Vieira F.G."/>
            <person name="Vilella A.J."/>
            <person name="Villasante A."/>
            <person name="Walenz B."/>
            <person name="Wang J."/>
            <person name="Wasserman M."/>
            <person name="Watts T."/>
            <person name="Wilson D."/>
            <person name="Wilson R.K."/>
            <person name="Wing R.A."/>
            <person name="Wolfner M.F."/>
            <person name="Wong A."/>
            <person name="Wong G.K."/>
            <person name="Wu C.I."/>
            <person name="Wu G."/>
            <person name="Yamamoto D."/>
            <person name="Yang H.P."/>
            <person name="Yang S.P."/>
            <person name="Yorke J.A."/>
            <person name="Yoshida K."/>
            <person name="Zdobnov E."/>
            <person name="Zhang P."/>
            <person name="Zhang Y."/>
            <person name="Zimin A.V."/>
            <person name="Baldwin J."/>
            <person name="Abdouelleil A."/>
            <person name="Abdulkadir J."/>
            <person name="Abebe A."/>
            <person name="Abera B."/>
            <person name="Abreu J."/>
            <person name="Acer S.C."/>
            <person name="Aftuck L."/>
            <person name="Alexander A."/>
            <person name="An P."/>
            <person name="Anderson E."/>
            <person name="Anderson S."/>
            <person name="Arachi H."/>
            <person name="Azer M."/>
            <person name="Bachantsang P."/>
            <person name="Barry A."/>
            <person name="Bayul T."/>
            <person name="Berlin A."/>
            <person name="Bessette D."/>
            <person name="Bloom T."/>
            <person name="Blye J."/>
            <person name="Boguslavskiy L."/>
            <person name="Bonnet C."/>
            <person name="Boukhgalter B."/>
            <person name="Bourzgui I."/>
            <person name="Brown A."/>
            <person name="Cahill P."/>
            <person name="Channer S."/>
            <person name="Cheshatsang Y."/>
            <person name="Chuda L."/>
            <person name="Citroen M."/>
            <person name="Collymore A."/>
            <person name="Cooke P."/>
            <person name="Costello M."/>
            <person name="D'Aco K."/>
            <person name="Daza R."/>
            <person name="De Haan G."/>
            <person name="DeGray S."/>
            <person name="DeMaso C."/>
            <person name="Dhargay N."/>
            <person name="Dooley K."/>
            <person name="Dooley E."/>
            <person name="Doricent M."/>
            <person name="Dorje P."/>
            <person name="Dorjee K."/>
            <person name="Dupes A."/>
            <person name="Elong R."/>
            <person name="Falk J."/>
            <person name="Farina A."/>
            <person name="Faro S."/>
            <person name="Ferguson D."/>
            <person name="Fisher S."/>
            <person name="Foley C.D."/>
            <person name="Franke A."/>
            <person name="Friedrich D."/>
            <person name="Gadbois L."/>
            <person name="Gearin G."/>
            <person name="Gearin C.R."/>
            <person name="Giannoukos G."/>
            <person name="Goode T."/>
            <person name="Graham J."/>
            <person name="Grandbois E."/>
            <person name="Grewal S."/>
            <person name="Gyaltsen K."/>
            <person name="Hafez N."/>
            <person name="Hagos B."/>
            <person name="Hall J."/>
            <person name="Henson C."/>
            <person name="Hollinger A."/>
            <person name="Honan T."/>
            <person name="Huard M.D."/>
            <person name="Hughes L."/>
            <person name="Hurhula B."/>
            <person name="Husby M.E."/>
            <person name="Kamat A."/>
            <person name="Kanga B."/>
            <person name="Kashin S."/>
            <person name="Khazanovich D."/>
            <person name="Kisner P."/>
            <person name="Lance K."/>
            <person name="Lara M."/>
            <person name="Lee W."/>
            <person name="Lennon N."/>
            <person name="Letendre F."/>
            <person name="LeVine R."/>
            <person name="Lipovsky A."/>
            <person name="Liu X."/>
            <person name="Liu J."/>
            <person name="Liu S."/>
            <person name="Lokyitsang T."/>
            <person name="Lokyitsang Y."/>
            <person name="Lubonja R."/>
            <person name="Lui A."/>
            <person name="MacDonald P."/>
            <person name="Magnisalis V."/>
            <person name="Maru K."/>
            <person name="Matthews C."/>
            <person name="McCusker W."/>
            <person name="McDonough S."/>
            <person name="Mehta T."/>
            <person name="Meldrim J."/>
            <person name="Meneus L."/>
            <person name="Mihai O."/>
            <person name="Mihalev A."/>
            <person name="Mihova T."/>
            <person name="Mittelman R."/>
            <person name="Mlenga V."/>
            <person name="Montmayeur A."/>
            <person name="Mulrain L."/>
            <person name="Navidi A."/>
            <person name="Naylor J."/>
            <person name="Negash T."/>
            <person name="Nguyen T."/>
            <person name="Nguyen N."/>
            <person name="Nicol R."/>
            <person name="Norbu C."/>
            <person name="Norbu N."/>
            <person name="Novod N."/>
            <person name="O'Neill B."/>
            <person name="Osman S."/>
            <person name="Markiewicz E."/>
            <person name="Oyono O.L."/>
            <person name="Patti C."/>
            <person name="Phunkhang P."/>
            <person name="Pierre F."/>
            <person name="Priest M."/>
            <person name="Raghuraman S."/>
            <person name="Rege F."/>
            <person name="Reyes R."/>
            <person name="Rise C."/>
            <person name="Rogov P."/>
            <person name="Ross K."/>
            <person name="Ryan E."/>
            <person name="Settipalli S."/>
            <person name="Shea T."/>
            <person name="Sherpa N."/>
            <person name="Shi L."/>
            <person name="Shih D."/>
            <person name="Sparrow T."/>
            <person name="Spaulding J."/>
            <person name="Stalker J."/>
            <person name="Stange-Thomann N."/>
            <person name="Stavropoulos S."/>
            <person name="Stone C."/>
            <person name="Strader C."/>
            <person name="Tesfaye S."/>
            <person name="Thomson T."/>
            <person name="Thoulutsang Y."/>
            <person name="Thoulutsang D."/>
            <person name="Topham K."/>
            <person name="Topping I."/>
            <person name="Tsamla T."/>
            <person name="Vassiliev H."/>
            <person name="Vo A."/>
            <person name="Wangchuk T."/>
            <person name="Wangdi T."/>
            <person name="Weiand M."/>
            <person name="Wilkinson J."/>
            <person name="Wilson A."/>
            <person name="Yadav S."/>
            <person name="Young G."/>
            <person name="Yu Q."/>
            <person name="Zembek L."/>
            <person name="Zhong D."/>
            <person name="Zimmer A."/>
            <person name="Zwirko Z."/>
            <person name="Jaffe D.B."/>
            <person name="Alvarez P."/>
            <person name="Brockman W."/>
            <person name="Butler J."/>
            <person name="Chin C."/>
            <person name="Gnerre S."/>
            <person name="Grabherr M."/>
            <person name="Kleber M."/>
            <person name="Mauceli E."/>
            <person name="MacCallum I."/>
        </authorList>
    </citation>
    <scope>NUCLEOTIDE SEQUENCE [LARGE SCALE GENOMIC DNA]</scope>
    <source>
        <strain evidence="4">Tucson 15081-1352.22</strain>
    </source>
</reference>
<feature type="compositionally biased region" description="Polar residues" evidence="1">
    <location>
        <begin position="240"/>
        <end position="252"/>
    </location>
</feature>
<feature type="transmembrane region" description="Helical" evidence="2">
    <location>
        <begin position="506"/>
        <end position="526"/>
    </location>
</feature>
<feature type="compositionally biased region" description="Gly residues" evidence="1">
    <location>
        <begin position="455"/>
        <end position="469"/>
    </location>
</feature>
<gene>
    <name evidence="3" type="primary">Dmoj\GI15897</name>
    <name evidence="3" type="ORF">Dmoj_GI15897</name>
</gene>
<feature type="compositionally biased region" description="Polar residues" evidence="1">
    <location>
        <begin position="340"/>
        <end position="352"/>
    </location>
</feature>
<feature type="region of interest" description="Disordered" evidence="1">
    <location>
        <begin position="455"/>
        <end position="475"/>
    </location>
</feature>